<dbReference type="SUPFAM" id="SSF47598">
    <property type="entry name" value="Ribbon-helix-helix"/>
    <property type="match status" value="1"/>
</dbReference>
<sequence length="55" mass="6270">MLAMTEQEKIVVLQVDVRESTRTRLRIQAVKMGVTMGELADRILDEALKKLEKQG</sequence>
<evidence type="ECO:0000313" key="2">
    <source>
        <dbReference type="Proteomes" id="UP000031532"/>
    </source>
</evidence>
<dbReference type="RefSeq" id="WP_165587708.1">
    <property type="nucleotide sequence ID" value="NZ_JTJC03000004.1"/>
</dbReference>
<dbReference type="GO" id="GO:0006355">
    <property type="term" value="P:regulation of DNA-templated transcription"/>
    <property type="evidence" value="ECO:0007669"/>
    <property type="project" value="InterPro"/>
</dbReference>
<dbReference type="InterPro" id="IPR010985">
    <property type="entry name" value="Ribbon_hlx_hlx"/>
</dbReference>
<gene>
    <name evidence="1" type="ORF">QH73_0015040</name>
</gene>
<reference evidence="1 2" key="1">
    <citation type="journal article" date="2015" name="Genome Announc.">
        <title>Draft Genome Sequence of the Terrestrial Cyanobacterium Scytonema millei VB511283, Isolated from Eastern India.</title>
        <authorList>
            <person name="Sen D."/>
            <person name="Chandrababunaidu M.M."/>
            <person name="Singh D."/>
            <person name="Sanghi N."/>
            <person name="Ghorai A."/>
            <person name="Mishra G.P."/>
            <person name="Madduluri M."/>
            <person name="Adhikary S.P."/>
            <person name="Tripathy S."/>
        </authorList>
    </citation>
    <scope>NUCLEOTIDE SEQUENCE [LARGE SCALE GENOMIC DNA]</scope>
    <source>
        <strain evidence="1 2">VB511283</strain>
    </source>
</reference>
<comment type="caution">
    <text evidence="1">The sequence shown here is derived from an EMBL/GenBank/DDBJ whole genome shotgun (WGS) entry which is preliminary data.</text>
</comment>
<accession>A0A9X5I4U5</accession>
<keyword evidence="2" id="KW-1185">Reference proteome</keyword>
<dbReference type="Proteomes" id="UP000031532">
    <property type="component" value="Unassembled WGS sequence"/>
</dbReference>
<protein>
    <submittedName>
        <fullName evidence="1">Uncharacterized protein</fullName>
    </submittedName>
</protein>
<dbReference type="AlphaFoldDB" id="A0A9X5I4U5"/>
<proteinExistence type="predicted"/>
<name>A0A9X5I4U5_9CYAN</name>
<organism evidence="1 2">
    <name type="scientific">Scytonema millei VB511283</name>
    <dbReference type="NCBI Taxonomy" id="1245923"/>
    <lineage>
        <taxon>Bacteria</taxon>
        <taxon>Bacillati</taxon>
        <taxon>Cyanobacteriota</taxon>
        <taxon>Cyanophyceae</taxon>
        <taxon>Nostocales</taxon>
        <taxon>Scytonemataceae</taxon>
        <taxon>Scytonema</taxon>
    </lineage>
</organism>
<dbReference type="EMBL" id="JTJC03000004">
    <property type="protein sequence ID" value="NHC35953.1"/>
    <property type="molecule type" value="Genomic_DNA"/>
</dbReference>
<evidence type="ECO:0000313" key="1">
    <source>
        <dbReference type="EMBL" id="NHC35953.1"/>
    </source>
</evidence>